<reference evidence="1" key="1">
    <citation type="submission" date="2014-11" db="EMBL/GenBank/DDBJ databases">
        <authorList>
            <person name="Amaro Gonzalez C."/>
        </authorList>
    </citation>
    <scope>NUCLEOTIDE SEQUENCE</scope>
</reference>
<reference evidence="1" key="2">
    <citation type="journal article" date="2015" name="Fish Shellfish Immunol.">
        <title>Early steps in the European eel (Anguilla anguilla)-Vibrio vulnificus interaction in the gills: Role of the RtxA13 toxin.</title>
        <authorList>
            <person name="Callol A."/>
            <person name="Pajuelo D."/>
            <person name="Ebbesson L."/>
            <person name="Teles M."/>
            <person name="MacKenzie S."/>
            <person name="Amaro C."/>
        </authorList>
    </citation>
    <scope>NUCLEOTIDE SEQUENCE</scope>
</reference>
<evidence type="ECO:0000313" key="1">
    <source>
        <dbReference type="EMBL" id="JAH59618.1"/>
    </source>
</evidence>
<organism evidence="1">
    <name type="scientific">Anguilla anguilla</name>
    <name type="common">European freshwater eel</name>
    <name type="synonym">Muraena anguilla</name>
    <dbReference type="NCBI Taxonomy" id="7936"/>
    <lineage>
        <taxon>Eukaryota</taxon>
        <taxon>Metazoa</taxon>
        <taxon>Chordata</taxon>
        <taxon>Craniata</taxon>
        <taxon>Vertebrata</taxon>
        <taxon>Euteleostomi</taxon>
        <taxon>Actinopterygii</taxon>
        <taxon>Neopterygii</taxon>
        <taxon>Teleostei</taxon>
        <taxon>Anguilliformes</taxon>
        <taxon>Anguillidae</taxon>
        <taxon>Anguilla</taxon>
    </lineage>
</organism>
<proteinExistence type="predicted"/>
<dbReference type="EMBL" id="GBXM01048959">
    <property type="protein sequence ID" value="JAH59618.1"/>
    <property type="molecule type" value="Transcribed_RNA"/>
</dbReference>
<protein>
    <submittedName>
        <fullName evidence="1">Uncharacterized protein</fullName>
    </submittedName>
</protein>
<dbReference type="AlphaFoldDB" id="A0A0E9U3S2"/>
<sequence>MESYIFTFISFIDQLITVYQLCTHCLHTTEENLLFTLSTLQNSGTHSNHFMTIHSL</sequence>
<accession>A0A0E9U3S2</accession>
<name>A0A0E9U3S2_ANGAN</name>